<dbReference type="SMART" id="SM00448">
    <property type="entry name" value="REC"/>
    <property type="match status" value="1"/>
</dbReference>
<protein>
    <submittedName>
        <fullName evidence="5">Response regulator</fullName>
    </submittedName>
</protein>
<dbReference type="PANTHER" id="PTHR44591:SF14">
    <property type="entry name" value="PROTEIN PILG"/>
    <property type="match status" value="1"/>
</dbReference>
<evidence type="ECO:0000313" key="5">
    <source>
        <dbReference type="EMBL" id="MSU08671.1"/>
    </source>
</evidence>
<dbReference type="Gene3D" id="3.40.50.2300">
    <property type="match status" value="1"/>
</dbReference>
<organism evidence="5 6">
    <name type="scientific">Anaerovibrio slackiae</name>
    <dbReference type="NCBI Taxonomy" id="2652309"/>
    <lineage>
        <taxon>Bacteria</taxon>
        <taxon>Bacillati</taxon>
        <taxon>Bacillota</taxon>
        <taxon>Negativicutes</taxon>
        <taxon>Selenomonadales</taxon>
        <taxon>Selenomonadaceae</taxon>
        <taxon>Anaerovibrio</taxon>
    </lineage>
</organism>
<keyword evidence="1 3" id="KW-0597">Phosphoprotein</keyword>
<dbReference type="Proteomes" id="UP000433181">
    <property type="component" value="Unassembled WGS sequence"/>
</dbReference>
<dbReference type="GO" id="GO:0000160">
    <property type="term" value="P:phosphorelay signal transduction system"/>
    <property type="evidence" value="ECO:0007669"/>
    <property type="project" value="UniProtKB-KW"/>
</dbReference>
<dbReference type="InterPro" id="IPR001789">
    <property type="entry name" value="Sig_transdc_resp-reg_receiver"/>
</dbReference>
<dbReference type="EMBL" id="VUNR01000010">
    <property type="protein sequence ID" value="MSU08671.1"/>
    <property type="molecule type" value="Genomic_DNA"/>
</dbReference>
<gene>
    <name evidence="5" type="ORF">FYJ84_06705</name>
</gene>
<dbReference type="InterPro" id="IPR050595">
    <property type="entry name" value="Bact_response_regulator"/>
</dbReference>
<dbReference type="PROSITE" id="PS50110">
    <property type="entry name" value="RESPONSE_REGULATORY"/>
    <property type="match status" value="1"/>
</dbReference>
<evidence type="ECO:0000259" key="4">
    <source>
        <dbReference type="PROSITE" id="PS50110"/>
    </source>
</evidence>
<dbReference type="AlphaFoldDB" id="A0A6I2UHL8"/>
<dbReference type="GeneID" id="96778604"/>
<dbReference type="SUPFAM" id="SSF52172">
    <property type="entry name" value="CheY-like"/>
    <property type="match status" value="1"/>
</dbReference>
<proteinExistence type="predicted"/>
<reference evidence="5 6" key="1">
    <citation type="submission" date="2019-08" db="EMBL/GenBank/DDBJ databases">
        <title>In-depth cultivation of the pig gut microbiome towards novel bacterial diversity and tailored functional studies.</title>
        <authorList>
            <person name="Wylensek D."/>
            <person name="Hitch T.C.A."/>
            <person name="Clavel T."/>
        </authorList>
    </citation>
    <scope>NUCLEOTIDE SEQUENCE [LARGE SCALE GENOMIC DNA]</scope>
    <source>
        <strain evidence="5 6">WCA-693-APC-5D-A</strain>
    </source>
</reference>
<evidence type="ECO:0000256" key="2">
    <source>
        <dbReference type="ARBA" id="ARBA00023012"/>
    </source>
</evidence>
<dbReference type="PANTHER" id="PTHR44591">
    <property type="entry name" value="STRESS RESPONSE REGULATOR PROTEIN 1"/>
    <property type="match status" value="1"/>
</dbReference>
<keyword evidence="6" id="KW-1185">Reference proteome</keyword>
<accession>A0A6I2UHL8</accession>
<feature type="domain" description="Response regulatory" evidence="4">
    <location>
        <begin position="6"/>
        <end position="120"/>
    </location>
</feature>
<name>A0A6I2UHL8_9FIRM</name>
<keyword evidence="2" id="KW-0902">Two-component regulatory system</keyword>
<dbReference type="Pfam" id="PF00072">
    <property type="entry name" value="Response_reg"/>
    <property type="match status" value="1"/>
</dbReference>
<evidence type="ECO:0000256" key="1">
    <source>
        <dbReference type="ARBA" id="ARBA00022553"/>
    </source>
</evidence>
<dbReference type="RefSeq" id="WP_154406830.1">
    <property type="nucleotide sequence ID" value="NZ_JAQXJM010000061.1"/>
</dbReference>
<sequence length="129" mass="14513">MADKLKILITDDSKLLRKKLRAELEQLDCEVLEAENGKEAIMKDLKEQPDGVILDIVMPEVGGIETLQVIKEINPDLPVIMLSSAGTSQKLKETLELGALDFIQKPYTSEQIKQAVERIRRKVEENNGK</sequence>
<evidence type="ECO:0000256" key="3">
    <source>
        <dbReference type="PROSITE-ProRule" id="PRU00169"/>
    </source>
</evidence>
<evidence type="ECO:0000313" key="6">
    <source>
        <dbReference type="Proteomes" id="UP000433181"/>
    </source>
</evidence>
<dbReference type="InterPro" id="IPR011006">
    <property type="entry name" value="CheY-like_superfamily"/>
</dbReference>
<feature type="modified residue" description="4-aspartylphosphate" evidence="3">
    <location>
        <position position="55"/>
    </location>
</feature>
<comment type="caution">
    <text evidence="5">The sequence shown here is derived from an EMBL/GenBank/DDBJ whole genome shotgun (WGS) entry which is preliminary data.</text>
</comment>